<dbReference type="InterPro" id="IPR045889">
    <property type="entry name" value="MES/HNL"/>
</dbReference>
<reference evidence="3" key="1">
    <citation type="submission" date="2008-07" db="EMBL/GenBank/DDBJ databases">
        <authorList>
            <person name="Ghawana S."/>
            <person name="Kumar S."/>
            <person name="Ahuja P.S."/>
        </authorList>
    </citation>
    <scope>NUCLEOTIDE SEQUENCE</scope>
</reference>
<dbReference type="GO" id="GO:0080030">
    <property type="term" value="F:methyl indole-3-acetate esterase activity"/>
    <property type="evidence" value="ECO:0007669"/>
    <property type="project" value="TreeGrafter"/>
</dbReference>
<proteinExistence type="evidence at transcript level"/>
<organism evidence="3">
    <name type="scientific">Rheum australe</name>
    <name type="common">Himalayan rhubarb</name>
    <name type="synonym">Rheum emodi</name>
    <dbReference type="NCBI Taxonomy" id="284363"/>
    <lineage>
        <taxon>Eukaryota</taxon>
        <taxon>Viridiplantae</taxon>
        <taxon>Streptophyta</taxon>
        <taxon>Embryophyta</taxon>
        <taxon>Tracheophyta</taxon>
        <taxon>Spermatophyta</taxon>
        <taxon>Magnoliopsida</taxon>
        <taxon>eudicotyledons</taxon>
        <taxon>Gunneridae</taxon>
        <taxon>Pentapetalae</taxon>
        <taxon>Caryophyllales</taxon>
        <taxon>Polygonaceae</taxon>
        <taxon>Polygonoideae</taxon>
        <taxon>Rumiceae</taxon>
        <taxon>Rheum</taxon>
    </lineage>
</organism>
<dbReference type="FunFam" id="3.40.50.1820:FF:000051">
    <property type="entry name" value="(S)-hydroxynitrile lyase"/>
    <property type="match status" value="1"/>
</dbReference>
<sequence length="259" mass="28735">MQSKHYMVVHGMSHGAWCWYKLKPLLESAGHRVTALDMGASGVNMRPVEELRSFRDYNAPLLSFMSSLPEDDKVVLVGHSLGGINIAFAMEEFPEKVSAAVFVAALVPDTVNKPSFFLDELFKKIGAANGWLDCQFSTFGSPDEPVTVISFGPKFLSLLYDSSPIEDYELAKMLTRPLPNYVTDLGKAEKLSDGKYGSVRRVYVICKEDKAIPDELVGQMIEWNGLKEVIELQGADHMPMLSNPQQLCDCLVQIAVENP</sequence>
<dbReference type="AlphaFoldDB" id="B5M1Z2"/>
<evidence type="ECO:0000256" key="1">
    <source>
        <dbReference type="ARBA" id="ARBA00022801"/>
    </source>
</evidence>
<dbReference type="PANTHER" id="PTHR10992">
    <property type="entry name" value="METHYLESTERASE FAMILY MEMBER"/>
    <property type="match status" value="1"/>
</dbReference>
<dbReference type="GO" id="GO:0080031">
    <property type="term" value="F:methyl salicylate esterase activity"/>
    <property type="evidence" value="ECO:0007669"/>
    <property type="project" value="TreeGrafter"/>
</dbReference>
<name>B5M1Z2_RHEAU</name>
<accession>B5M1Z2</accession>
<dbReference type="InterPro" id="IPR029058">
    <property type="entry name" value="AB_hydrolase_fold"/>
</dbReference>
<dbReference type="GO" id="GO:0009694">
    <property type="term" value="P:jasmonic acid metabolic process"/>
    <property type="evidence" value="ECO:0007669"/>
    <property type="project" value="TreeGrafter"/>
</dbReference>
<evidence type="ECO:0000313" key="3">
    <source>
        <dbReference type="EMBL" id="ACH63241.1"/>
    </source>
</evidence>
<dbReference type="SUPFAM" id="SSF53474">
    <property type="entry name" value="alpha/beta-Hydrolases"/>
    <property type="match status" value="1"/>
</dbReference>
<evidence type="ECO:0000259" key="2">
    <source>
        <dbReference type="Pfam" id="PF12697"/>
    </source>
</evidence>
<protein>
    <submittedName>
        <fullName evidence="3">Ethylene esterase-like protein</fullName>
    </submittedName>
</protein>
<keyword evidence="1" id="KW-0378">Hydrolase</keyword>
<dbReference type="Pfam" id="PF12697">
    <property type="entry name" value="Abhydrolase_6"/>
    <property type="match status" value="1"/>
</dbReference>
<dbReference type="GO" id="GO:0080032">
    <property type="term" value="F:methyl jasmonate esterase activity"/>
    <property type="evidence" value="ECO:0007669"/>
    <property type="project" value="TreeGrafter"/>
</dbReference>
<dbReference type="PANTHER" id="PTHR10992:SF1083">
    <property type="entry name" value="METHYLESTERASE 1"/>
    <property type="match status" value="1"/>
</dbReference>
<dbReference type="Gene3D" id="3.40.50.1820">
    <property type="entry name" value="alpha/beta hydrolase"/>
    <property type="match status" value="1"/>
</dbReference>
<dbReference type="InterPro" id="IPR000073">
    <property type="entry name" value="AB_hydrolase_1"/>
</dbReference>
<dbReference type="EMBL" id="EU931238">
    <property type="protein sequence ID" value="ACH63241.1"/>
    <property type="molecule type" value="mRNA"/>
</dbReference>
<feature type="domain" description="AB hydrolase-1" evidence="2">
    <location>
        <begin position="8"/>
        <end position="248"/>
    </location>
</feature>
<dbReference type="GO" id="GO:0009696">
    <property type="term" value="P:salicylic acid metabolic process"/>
    <property type="evidence" value="ECO:0007669"/>
    <property type="project" value="TreeGrafter"/>
</dbReference>
<dbReference type="ESTHER" id="rheau-b5m1z2">
    <property type="family name" value="Hydroxynitrile_lyase"/>
</dbReference>